<dbReference type="PANTHER" id="PTHR43713">
    <property type="entry name" value="GLUTAMATE-1-SEMIALDEHYDE 2,1-AMINOMUTASE"/>
    <property type="match status" value="1"/>
</dbReference>
<dbReference type="InterPro" id="IPR049704">
    <property type="entry name" value="Aminotrans_3_PPA_site"/>
</dbReference>
<dbReference type="GO" id="GO:0008483">
    <property type="term" value="F:transaminase activity"/>
    <property type="evidence" value="ECO:0007669"/>
    <property type="project" value="InterPro"/>
</dbReference>
<dbReference type="EMBL" id="CP001734">
    <property type="protein sequence ID" value="ACV69703.1"/>
    <property type="molecule type" value="Genomic_DNA"/>
</dbReference>
<name>C8X5K6_DESRD</name>
<comment type="subcellular location">
    <subcellularLocation>
        <location evidence="7">Cytoplasm</location>
    </subcellularLocation>
</comment>
<dbReference type="KEGG" id="drt:Dret_2421"/>
<dbReference type="InterPro" id="IPR015424">
    <property type="entry name" value="PyrdxlP-dep_Trfase"/>
</dbReference>
<protein>
    <recommendedName>
        <fullName evidence="7">Glutamate-1-semialdehyde 2,1-aminomutase</fullName>
        <shortName evidence="7">GSA</shortName>
        <ecNumber evidence="7">5.4.3.8</ecNumber>
    </recommendedName>
    <alternativeName>
        <fullName evidence="7">Glutamate-1-semialdehyde aminotransferase</fullName>
        <shortName evidence="7">GSA-AT</shortName>
    </alternativeName>
</protein>
<evidence type="ECO:0000256" key="7">
    <source>
        <dbReference type="HAMAP-Rule" id="MF_00375"/>
    </source>
</evidence>
<evidence type="ECO:0000256" key="2">
    <source>
        <dbReference type="ARBA" id="ARBA00004819"/>
    </source>
</evidence>
<dbReference type="FunFam" id="3.40.640.10:FF:000021">
    <property type="entry name" value="Glutamate-1-semialdehyde 2,1-aminomutase"/>
    <property type="match status" value="1"/>
</dbReference>
<dbReference type="RefSeq" id="WP_015752837.1">
    <property type="nucleotide sequence ID" value="NC_013223.1"/>
</dbReference>
<evidence type="ECO:0000256" key="3">
    <source>
        <dbReference type="ARBA" id="ARBA00008981"/>
    </source>
</evidence>
<dbReference type="HAMAP" id="MF_00375">
    <property type="entry name" value="HemL_aminotrans_3"/>
    <property type="match status" value="1"/>
</dbReference>
<dbReference type="NCBIfam" id="TIGR00713">
    <property type="entry name" value="hemL"/>
    <property type="match status" value="1"/>
</dbReference>
<dbReference type="SUPFAM" id="SSF53383">
    <property type="entry name" value="PLP-dependent transferases"/>
    <property type="match status" value="1"/>
</dbReference>
<gene>
    <name evidence="7" type="primary">hemL</name>
    <name evidence="8" type="ordered locus">Dret_2421</name>
</gene>
<reference evidence="8 9" key="2">
    <citation type="journal article" date="2010" name="Stand. Genomic Sci.">
        <title>Complete genome sequence of Desulfohalobium retbaense type strain (HR(100)).</title>
        <authorList>
            <person name="Spring S."/>
            <person name="Nolan M."/>
            <person name="Lapidus A."/>
            <person name="Glavina Del Rio T."/>
            <person name="Copeland A."/>
            <person name="Tice H."/>
            <person name="Cheng J.F."/>
            <person name="Lucas S."/>
            <person name="Land M."/>
            <person name="Chen F."/>
            <person name="Bruce D."/>
            <person name="Goodwin L."/>
            <person name="Pitluck S."/>
            <person name="Ivanova N."/>
            <person name="Mavromatis K."/>
            <person name="Mikhailova N."/>
            <person name="Pati A."/>
            <person name="Chen A."/>
            <person name="Palaniappan K."/>
            <person name="Hauser L."/>
            <person name="Chang Y.J."/>
            <person name="Jeffries C.D."/>
            <person name="Munk C."/>
            <person name="Kiss H."/>
            <person name="Chain P."/>
            <person name="Han C."/>
            <person name="Brettin T."/>
            <person name="Detter J.C."/>
            <person name="Schuler E."/>
            <person name="Goker M."/>
            <person name="Rohde M."/>
            <person name="Bristow J."/>
            <person name="Eisen J.A."/>
            <person name="Markowitz V."/>
            <person name="Hugenholtz P."/>
            <person name="Kyrpides N.C."/>
            <person name="Klenk H.P."/>
        </authorList>
    </citation>
    <scope>NUCLEOTIDE SEQUENCE [LARGE SCALE GENOMIC DNA]</scope>
    <source>
        <strain evidence="8 9">DSM 5692</strain>
    </source>
</reference>
<keyword evidence="6 7" id="KW-0627">Porphyrin biosynthesis</keyword>
<comment type="cofactor">
    <cofactor evidence="1 7">
        <name>pyridoxal 5'-phosphate</name>
        <dbReference type="ChEBI" id="CHEBI:597326"/>
    </cofactor>
</comment>
<evidence type="ECO:0000256" key="6">
    <source>
        <dbReference type="ARBA" id="ARBA00023244"/>
    </source>
</evidence>
<keyword evidence="4 7" id="KW-0663">Pyridoxal phosphate</keyword>
<dbReference type="GO" id="GO:0006782">
    <property type="term" value="P:protoporphyrinogen IX biosynthetic process"/>
    <property type="evidence" value="ECO:0007669"/>
    <property type="project" value="UniProtKB-UniRule"/>
</dbReference>
<dbReference type="InterPro" id="IPR015422">
    <property type="entry name" value="PyrdxlP-dep_Trfase_small"/>
</dbReference>
<organism evidence="8 9">
    <name type="scientific">Desulfohalobium retbaense (strain ATCC 49708 / DSM 5692 / JCM 16813 / HR100)</name>
    <dbReference type="NCBI Taxonomy" id="485915"/>
    <lineage>
        <taxon>Bacteria</taxon>
        <taxon>Pseudomonadati</taxon>
        <taxon>Thermodesulfobacteriota</taxon>
        <taxon>Desulfovibrionia</taxon>
        <taxon>Desulfovibrionales</taxon>
        <taxon>Desulfohalobiaceae</taxon>
        <taxon>Desulfohalobium</taxon>
    </lineage>
</organism>
<keyword evidence="5 7" id="KW-0413">Isomerase</keyword>
<dbReference type="GO" id="GO:0005737">
    <property type="term" value="C:cytoplasm"/>
    <property type="evidence" value="ECO:0007669"/>
    <property type="project" value="UniProtKB-SubCell"/>
</dbReference>
<evidence type="ECO:0000256" key="4">
    <source>
        <dbReference type="ARBA" id="ARBA00022898"/>
    </source>
</evidence>
<sequence length="422" mass="44962">MHDSKELFQKARAVIPGGVNSPVRACQSVGMDPLFIAKGKGSHIFSEEGNRYIDYVLSWGPMLLGHAHPEVTDAVHRAVDNGSSFGAPCVQEIELAEAIVDAFPGMDMVRMVNSGTEATMSALRVARAHTGRNKILKFEGNYHGHVDALLASAGSGVATLSIPGTPGVPEHTVQDTIIVPYNDLEAARAVFEQQGDEIAAIILEPVAGNMGLVPPQSGFLQGLRELADSYGSVLIFDEVITGFRMDYGGAQTLFGVTPDLTCLGKIIGGGFPVGAYGGKKELMERIAPCGSVYQAGTLAGNPVAMAAGVATLRLLAKSNYTALAEQTRKLAEQMQQVLTDKGVPVSLNVLGSAFTLFFSSEAVTDFASAQKQDQDLFRAYYAQMLEQGIYIAPSGFECTFVSFAHEKADFEQTLEAVQAVKF</sequence>
<dbReference type="AlphaFoldDB" id="C8X5K6"/>
<keyword evidence="7" id="KW-0963">Cytoplasm</keyword>
<dbReference type="PROSITE" id="PS00600">
    <property type="entry name" value="AA_TRANSFER_CLASS_3"/>
    <property type="match status" value="1"/>
</dbReference>
<dbReference type="CDD" id="cd00610">
    <property type="entry name" value="OAT_like"/>
    <property type="match status" value="1"/>
</dbReference>
<evidence type="ECO:0000313" key="9">
    <source>
        <dbReference type="Proteomes" id="UP000001052"/>
    </source>
</evidence>
<dbReference type="InterPro" id="IPR015421">
    <property type="entry name" value="PyrdxlP-dep_Trfase_major"/>
</dbReference>
<dbReference type="InterPro" id="IPR004639">
    <property type="entry name" value="4pyrrol_synth_GluAld_NH2Trfase"/>
</dbReference>
<dbReference type="HOGENOM" id="CLU_016922_1_5_7"/>
<dbReference type="InterPro" id="IPR005814">
    <property type="entry name" value="Aminotrans_3"/>
</dbReference>
<dbReference type="STRING" id="485915.Dret_2421"/>
<dbReference type="OrthoDB" id="9801052at2"/>
<evidence type="ECO:0000256" key="1">
    <source>
        <dbReference type="ARBA" id="ARBA00001933"/>
    </source>
</evidence>
<reference evidence="9" key="1">
    <citation type="submission" date="2009-09" db="EMBL/GenBank/DDBJ databases">
        <title>The complete chromosome of Desulfohalobium retbaense DSM 5692.</title>
        <authorList>
            <consortium name="US DOE Joint Genome Institute (JGI-PGF)"/>
            <person name="Lucas S."/>
            <person name="Copeland A."/>
            <person name="Lapidus A."/>
            <person name="Glavina del Rio T."/>
            <person name="Dalin E."/>
            <person name="Tice H."/>
            <person name="Bruce D."/>
            <person name="Goodwin L."/>
            <person name="Pitluck S."/>
            <person name="Kyrpides N."/>
            <person name="Mavromatis K."/>
            <person name="Ivanova N."/>
            <person name="Mikhailova N."/>
            <person name="Munk A.C."/>
            <person name="Brettin T."/>
            <person name="Detter J.C."/>
            <person name="Han C."/>
            <person name="Tapia R."/>
            <person name="Larimer F."/>
            <person name="Land M."/>
            <person name="Hauser L."/>
            <person name="Markowitz V."/>
            <person name="Cheng J.-F."/>
            <person name="Hugenholtz P."/>
            <person name="Woyke T."/>
            <person name="Wu D."/>
            <person name="Spring S."/>
            <person name="Klenk H.-P."/>
            <person name="Eisen J.A."/>
        </authorList>
    </citation>
    <scope>NUCLEOTIDE SEQUENCE [LARGE SCALE GENOMIC DNA]</scope>
    <source>
        <strain evidence="9">DSM 5692</strain>
    </source>
</reference>
<dbReference type="GO" id="GO:0042286">
    <property type="term" value="F:glutamate-1-semialdehyde 2,1-aminomutase activity"/>
    <property type="evidence" value="ECO:0007669"/>
    <property type="project" value="UniProtKB-UniRule"/>
</dbReference>
<dbReference type="Proteomes" id="UP000001052">
    <property type="component" value="Chromosome"/>
</dbReference>
<keyword evidence="9" id="KW-1185">Reference proteome</keyword>
<comment type="similarity">
    <text evidence="3 7">Belongs to the class-III pyridoxal-phosphate-dependent aminotransferase family. HemL subfamily.</text>
</comment>
<comment type="catalytic activity">
    <reaction evidence="7">
        <text>(S)-4-amino-5-oxopentanoate = 5-aminolevulinate</text>
        <dbReference type="Rhea" id="RHEA:14265"/>
        <dbReference type="ChEBI" id="CHEBI:57501"/>
        <dbReference type="ChEBI" id="CHEBI:356416"/>
        <dbReference type="EC" id="5.4.3.8"/>
    </reaction>
</comment>
<evidence type="ECO:0000313" key="8">
    <source>
        <dbReference type="EMBL" id="ACV69703.1"/>
    </source>
</evidence>
<dbReference type="GO" id="GO:0030170">
    <property type="term" value="F:pyridoxal phosphate binding"/>
    <property type="evidence" value="ECO:0007669"/>
    <property type="project" value="InterPro"/>
</dbReference>
<proteinExistence type="inferred from homology"/>
<evidence type="ECO:0000256" key="5">
    <source>
        <dbReference type="ARBA" id="ARBA00023235"/>
    </source>
</evidence>
<dbReference type="eggNOG" id="COG0001">
    <property type="taxonomic scope" value="Bacteria"/>
</dbReference>
<dbReference type="EC" id="5.4.3.8" evidence="7"/>
<dbReference type="PANTHER" id="PTHR43713:SF3">
    <property type="entry name" value="GLUTAMATE-1-SEMIALDEHYDE 2,1-AMINOMUTASE 1, CHLOROPLASTIC-RELATED"/>
    <property type="match status" value="1"/>
</dbReference>
<comment type="subunit">
    <text evidence="7">Homodimer.</text>
</comment>
<feature type="modified residue" description="N6-(pyridoxal phosphate)lysine" evidence="7">
    <location>
        <position position="265"/>
    </location>
</feature>
<dbReference type="Pfam" id="PF00202">
    <property type="entry name" value="Aminotran_3"/>
    <property type="match status" value="1"/>
</dbReference>
<dbReference type="NCBIfam" id="NF000818">
    <property type="entry name" value="PRK00062.1"/>
    <property type="match status" value="1"/>
</dbReference>
<dbReference type="Gene3D" id="3.40.640.10">
    <property type="entry name" value="Type I PLP-dependent aspartate aminotransferase-like (Major domain)"/>
    <property type="match status" value="1"/>
</dbReference>
<dbReference type="Gene3D" id="3.90.1150.10">
    <property type="entry name" value="Aspartate Aminotransferase, domain 1"/>
    <property type="match status" value="1"/>
</dbReference>
<accession>C8X5K6</accession>
<dbReference type="UniPathway" id="UPA00251">
    <property type="reaction ID" value="UER00317"/>
</dbReference>
<comment type="pathway">
    <text evidence="2 7">Porphyrin-containing compound metabolism; protoporphyrin-IX biosynthesis; 5-aminolevulinate from L-glutamyl-tRNA(Glu): step 2/2.</text>
</comment>